<evidence type="ECO:0000256" key="1">
    <source>
        <dbReference type="ARBA" id="ARBA00022987"/>
    </source>
</evidence>
<evidence type="ECO:0000256" key="3">
    <source>
        <dbReference type="ARBA" id="ARBA00035643"/>
    </source>
</evidence>
<dbReference type="AlphaFoldDB" id="A0A7W9QBF1"/>
<dbReference type="GO" id="GO:0031412">
    <property type="term" value="P:gas vesicle organization"/>
    <property type="evidence" value="ECO:0007669"/>
    <property type="project" value="InterPro"/>
</dbReference>
<dbReference type="PANTHER" id="PTHR36852">
    <property type="entry name" value="PROTEIN GVPL 2"/>
    <property type="match status" value="1"/>
</dbReference>
<dbReference type="RefSeq" id="WP_184573743.1">
    <property type="nucleotide sequence ID" value="NZ_JACHJL010000010.1"/>
</dbReference>
<protein>
    <recommendedName>
        <fullName evidence="7">Gas vesicle protein</fullName>
    </recommendedName>
</protein>
<comment type="subcellular location">
    <subcellularLocation>
        <location evidence="2">Gas vesicle</location>
    </subcellularLocation>
</comment>
<feature type="region of interest" description="Disordered" evidence="4">
    <location>
        <begin position="1"/>
        <end position="27"/>
    </location>
</feature>
<dbReference type="PANTHER" id="PTHR36852:SF1">
    <property type="entry name" value="PROTEIN GVPL 2"/>
    <property type="match status" value="1"/>
</dbReference>
<keyword evidence="1" id="KW-0304">Gas vesicle</keyword>
<sequence length="323" mass="33003">MNGDVTATATTGASNRPQVAAGSGHGDDRRRHAYVYAVGWHEPALTEAAAGAPGLDGAAVRTVCADGLSALVCDVPADAFGEEGLRGQMEDLDRLAAIARSHHALVVAANALTTVLPMRLGTVYRDEARVAHMLQEHGGALRTLLDRLEGHAEWGVKVYADPRAMPPAAAPQSGAATAGSASSAGSPGRAYLRQRRAVRDAHHAVYRTARDVVARIHEQAAALAAGHVAHHPQQGELATASGENLANDAYLVSVEHTDAFQAAVRQAAADAPGVRVEVTGPWAPYSFAATSPPAPETAPDTGSDSGTGTGTGSDPGAGAGHGR</sequence>
<name>A0A7W9QBF1_9ACTN</name>
<comment type="caution">
    <text evidence="5">The sequence shown here is derived from an EMBL/GenBank/DDBJ whole genome shotgun (WGS) entry which is preliminary data.</text>
</comment>
<dbReference type="Pfam" id="PF06386">
    <property type="entry name" value="GvpL_GvpF"/>
    <property type="match status" value="1"/>
</dbReference>
<evidence type="ECO:0000256" key="4">
    <source>
        <dbReference type="SAM" id="MobiDB-lite"/>
    </source>
</evidence>
<dbReference type="EMBL" id="JACHJL010000010">
    <property type="protein sequence ID" value="MBB5937069.1"/>
    <property type="molecule type" value="Genomic_DNA"/>
</dbReference>
<evidence type="ECO:0008006" key="7">
    <source>
        <dbReference type="Google" id="ProtNLM"/>
    </source>
</evidence>
<dbReference type="Proteomes" id="UP000588098">
    <property type="component" value="Unassembled WGS sequence"/>
</dbReference>
<dbReference type="InterPro" id="IPR009430">
    <property type="entry name" value="GvpL/GvpF"/>
</dbReference>
<dbReference type="GO" id="GO:0031411">
    <property type="term" value="C:gas vesicle"/>
    <property type="evidence" value="ECO:0007669"/>
    <property type="project" value="UniProtKB-SubCell"/>
</dbReference>
<evidence type="ECO:0000256" key="2">
    <source>
        <dbReference type="ARBA" id="ARBA00035108"/>
    </source>
</evidence>
<evidence type="ECO:0000313" key="5">
    <source>
        <dbReference type="EMBL" id="MBB5937069.1"/>
    </source>
</evidence>
<gene>
    <name evidence="5" type="ORF">FHS42_004148</name>
</gene>
<feature type="region of interest" description="Disordered" evidence="4">
    <location>
        <begin position="287"/>
        <end position="323"/>
    </location>
</feature>
<proteinExistence type="inferred from homology"/>
<feature type="region of interest" description="Disordered" evidence="4">
    <location>
        <begin position="166"/>
        <end position="188"/>
    </location>
</feature>
<feature type="compositionally biased region" description="Gly residues" evidence="4">
    <location>
        <begin position="305"/>
        <end position="323"/>
    </location>
</feature>
<feature type="compositionally biased region" description="Polar residues" evidence="4">
    <location>
        <begin position="1"/>
        <end position="17"/>
    </location>
</feature>
<keyword evidence="6" id="KW-1185">Reference proteome</keyword>
<organism evidence="5 6">
    <name type="scientific">Streptomyces zagrosensis</name>
    <dbReference type="NCBI Taxonomy" id="1042984"/>
    <lineage>
        <taxon>Bacteria</taxon>
        <taxon>Bacillati</taxon>
        <taxon>Actinomycetota</taxon>
        <taxon>Actinomycetes</taxon>
        <taxon>Kitasatosporales</taxon>
        <taxon>Streptomycetaceae</taxon>
        <taxon>Streptomyces</taxon>
    </lineage>
</organism>
<accession>A0A7W9QBF1</accession>
<evidence type="ECO:0000313" key="6">
    <source>
        <dbReference type="Proteomes" id="UP000588098"/>
    </source>
</evidence>
<feature type="compositionally biased region" description="Low complexity" evidence="4">
    <location>
        <begin position="170"/>
        <end position="188"/>
    </location>
</feature>
<comment type="similarity">
    <text evidence="3">Belongs to the gas vesicle GvpF/GvpL family.</text>
</comment>
<reference evidence="5 6" key="1">
    <citation type="submission" date="2020-08" db="EMBL/GenBank/DDBJ databases">
        <title>Genomic Encyclopedia of Type Strains, Phase III (KMG-III): the genomes of soil and plant-associated and newly described type strains.</title>
        <authorList>
            <person name="Whitman W."/>
        </authorList>
    </citation>
    <scope>NUCLEOTIDE SEQUENCE [LARGE SCALE GENOMIC DNA]</scope>
    <source>
        <strain evidence="5 6">CECT 8305</strain>
    </source>
</reference>